<evidence type="ECO:0000256" key="10">
    <source>
        <dbReference type="ARBA" id="ARBA00023004"/>
    </source>
</evidence>
<feature type="binding site" evidence="14">
    <location>
        <position position="123"/>
    </location>
    <ligand>
        <name>[4Fe-4S] cluster</name>
        <dbReference type="ChEBI" id="CHEBI:49883"/>
        <note>4Fe-4S-S-AdoMet</note>
    </ligand>
</feature>
<keyword evidence="6 14" id="KW-0004">4Fe-4S</keyword>
<evidence type="ECO:0000256" key="11">
    <source>
        <dbReference type="ARBA" id="ARBA00023014"/>
    </source>
</evidence>
<evidence type="ECO:0000256" key="3">
    <source>
        <dbReference type="ARBA" id="ARBA00001966"/>
    </source>
</evidence>
<dbReference type="PROSITE" id="PS51918">
    <property type="entry name" value="RADICAL_SAM"/>
    <property type="match status" value="1"/>
</dbReference>
<gene>
    <name evidence="17" type="ORF">GCM10011348_11340</name>
</gene>
<keyword evidence="8 14" id="KW-0479">Metal-binding</keyword>
<feature type="binding site" evidence="14">
    <location>
        <position position="120"/>
    </location>
    <ligand>
        <name>[4Fe-4S] cluster</name>
        <dbReference type="ChEBI" id="CHEBI:49883"/>
        <note>4Fe-4S-S-AdoMet</note>
    </ligand>
</feature>
<dbReference type="InterPro" id="IPR003739">
    <property type="entry name" value="Lys_aminomutase/Glu_NH3_mut"/>
</dbReference>
<evidence type="ECO:0000256" key="13">
    <source>
        <dbReference type="ARBA" id="ARBA00030756"/>
    </source>
</evidence>
<comment type="similarity">
    <text evidence="4">Belongs to the radical SAM superfamily. KamA family.</text>
</comment>
<accession>A0A917ZBT9</accession>
<dbReference type="RefSeq" id="WP_188859275.1">
    <property type="nucleotide sequence ID" value="NZ_BMLT01000002.1"/>
</dbReference>
<evidence type="ECO:0000256" key="12">
    <source>
        <dbReference type="ARBA" id="ARBA00023235"/>
    </source>
</evidence>
<evidence type="ECO:0000256" key="5">
    <source>
        <dbReference type="ARBA" id="ARBA00022363"/>
    </source>
</evidence>
<keyword evidence="10" id="KW-0408">Iron</keyword>
<dbReference type="PANTHER" id="PTHR30538">
    <property type="entry name" value="LYSINE 2,3-AMINOMUTASE-RELATED"/>
    <property type="match status" value="1"/>
</dbReference>
<dbReference type="Gene3D" id="3.20.20.70">
    <property type="entry name" value="Aldolase class I"/>
    <property type="match status" value="1"/>
</dbReference>
<dbReference type="InterPro" id="IPR022462">
    <property type="entry name" value="EpmB"/>
</dbReference>
<organism evidence="17 18">
    <name type="scientific">Marinobacterium nitratireducens</name>
    <dbReference type="NCBI Taxonomy" id="518897"/>
    <lineage>
        <taxon>Bacteria</taxon>
        <taxon>Pseudomonadati</taxon>
        <taxon>Pseudomonadota</taxon>
        <taxon>Gammaproteobacteria</taxon>
        <taxon>Oceanospirillales</taxon>
        <taxon>Oceanospirillaceae</taxon>
        <taxon>Marinobacterium</taxon>
    </lineage>
</organism>
<reference evidence="17 18" key="1">
    <citation type="journal article" date="2014" name="Int. J. Syst. Evol. Microbiol.">
        <title>Complete genome sequence of Corynebacterium casei LMG S-19264T (=DSM 44701T), isolated from a smear-ripened cheese.</title>
        <authorList>
            <consortium name="US DOE Joint Genome Institute (JGI-PGF)"/>
            <person name="Walter F."/>
            <person name="Albersmeier A."/>
            <person name="Kalinowski J."/>
            <person name="Ruckert C."/>
        </authorList>
    </citation>
    <scope>NUCLEOTIDE SEQUENCE [LARGE SCALE GENOMIC DNA]</scope>
    <source>
        <strain evidence="17 18">CGMCC 1.7286</strain>
    </source>
</reference>
<keyword evidence="7" id="KW-0949">S-adenosyl-L-methionine</keyword>
<dbReference type="GO" id="GO:0046872">
    <property type="term" value="F:metal ion binding"/>
    <property type="evidence" value="ECO:0007669"/>
    <property type="project" value="UniProtKB-KW"/>
</dbReference>
<dbReference type="InterPro" id="IPR013785">
    <property type="entry name" value="Aldolase_TIM"/>
</dbReference>
<evidence type="ECO:0000313" key="18">
    <source>
        <dbReference type="Proteomes" id="UP000599578"/>
    </source>
</evidence>
<evidence type="ECO:0000256" key="2">
    <source>
        <dbReference type="ARBA" id="ARBA00001933"/>
    </source>
</evidence>
<comment type="caution">
    <text evidence="17">The sequence shown here is derived from an EMBL/GenBank/DDBJ whole genome shotgun (WGS) entry which is preliminary data.</text>
</comment>
<name>A0A917ZBT9_9GAMM</name>
<dbReference type="NCBIfam" id="TIGR03821">
    <property type="entry name" value="EFP_modif_epmB"/>
    <property type="match status" value="1"/>
</dbReference>
<protein>
    <recommendedName>
        <fullName evidence="5">L-lysine 2,3-aminomutase</fullName>
    </recommendedName>
    <alternativeName>
        <fullName evidence="13">EF-P post-translational modification enzyme B</fullName>
    </alternativeName>
</protein>
<evidence type="ECO:0000256" key="7">
    <source>
        <dbReference type="ARBA" id="ARBA00022691"/>
    </source>
</evidence>
<dbReference type="SFLD" id="SFLDF00314">
    <property type="entry name" value="L-lysine_2_3-aminomutase_(yjeK"/>
    <property type="match status" value="1"/>
</dbReference>
<evidence type="ECO:0000313" key="17">
    <source>
        <dbReference type="EMBL" id="GGO78722.1"/>
    </source>
</evidence>
<evidence type="ECO:0000256" key="6">
    <source>
        <dbReference type="ARBA" id="ARBA00022485"/>
    </source>
</evidence>
<sequence>MNLPLTQLDDWQSLLSHTLDDPAELLRQLALPDELLAPALEAAGDFPLRIPIPYLRRIRKGDPEDPLLRQVLPLGAERIPVPGFVSDPLAEANANRRDGLIHKYKRRVLLILSGACAINCRYCFRRHFPYDDNRLGPEQWREVLGYLRAHPEVNEVIFSGGDPLATSDRRLARFIADLGEIPHLTRLRIHSRLPVVIPQRVTDSLVDTLTSSRLRPVMVLHVNHGNEIDDEVEQALERLRRAGVTLLNQAVLLRGVNDSVAAQQDLSERLFAAGVLPYYLFVLDAVAGAAHFDVPDDEARRLMLALQAELPGFLVPRLAREIPGRPAKTLLGLPER</sequence>
<evidence type="ECO:0000256" key="9">
    <source>
        <dbReference type="ARBA" id="ARBA00022898"/>
    </source>
</evidence>
<dbReference type="SUPFAM" id="SSF102114">
    <property type="entry name" value="Radical SAM enzymes"/>
    <property type="match status" value="1"/>
</dbReference>
<proteinExistence type="inferred from homology"/>
<evidence type="ECO:0000256" key="8">
    <source>
        <dbReference type="ARBA" id="ARBA00022723"/>
    </source>
</evidence>
<keyword evidence="11 14" id="KW-0411">Iron-sulfur</keyword>
<comment type="cofactor">
    <cofactor evidence="3">
        <name>[4Fe-4S] cluster</name>
        <dbReference type="ChEBI" id="CHEBI:49883"/>
    </cofactor>
</comment>
<dbReference type="PANTHER" id="PTHR30538:SF1">
    <property type="entry name" value="L-LYSINE 2,3-AMINOMUTASE"/>
    <property type="match status" value="1"/>
</dbReference>
<dbReference type="Proteomes" id="UP000599578">
    <property type="component" value="Unassembled WGS sequence"/>
</dbReference>
<dbReference type="GO" id="GO:0051539">
    <property type="term" value="F:4 iron, 4 sulfur cluster binding"/>
    <property type="evidence" value="ECO:0007669"/>
    <property type="project" value="UniProtKB-KW"/>
</dbReference>
<dbReference type="SFLD" id="SFLDG01070">
    <property type="entry name" value="PLP-dependent"/>
    <property type="match status" value="1"/>
</dbReference>
<dbReference type="InterPro" id="IPR007197">
    <property type="entry name" value="rSAM"/>
</dbReference>
<dbReference type="AlphaFoldDB" id="A0A917ZBT9"/>
<keyword evidence="18" id="KW-1185">Reference proteome</keyword>
<evidence type="ECO:0000256" key="15">
    <source>
        <dbReference type="PIRSR" id="PIRSR603739-50"/>
    </source>
</evidence>
<dbReference type="GO" id="GO:0016853">
    <property type="term" value="F:isomerase activity"/>
    <property type="evidence" value="ECO:0007669"/>
    <property type="project" value="UniProtKB-KW"/>
</dbReference>
<feature type="domain" description="Radical SAM core" evidence="16">
    <location>
        <begin position="102"/>
        <end position="325"/>
    </location>
</feature>
<dbReference type="NCBIfam" id="TIGR00238">
    <property type="entry name" value="KamA family radical SAM protein"/>
    <property type="match status" value="1"/>
</dbReference>
<dbReference type="SFLD" id="SFLDS00029">
    <property type="entry name" value="Radical_SAM"/>
    <property type="match status" value="1"/>
</dbReference>
<dbReference type="CDD" id="cd01335">
    <property type="entry name" value="Radical_SAM"/>
    <property type="match status" value="1"/>
</dbReference>
<comment type="cofactor">
    <cofactor evidence="2 15">
        <name>pyridoxal 5'-phosphate</name>
        <dbReference type="ChEBI" id="CHEBI:597326"/>
    </cofactor>
</comment>
<dbReference type="EMBL" id="BMLT01000002">
    <property type="protein sequence ID" value="GGO78722.1"/>
    <property type="molecule type" value="Genomic_DNA"/>
</dbReference>
<dbReference type="InterPro" id="IPR058240">
    <property type="entry name" value="rSAM_sf"/>
</dbReference>
<dbReference type="Pfam" id="PF04055">
    <property type="entry name" value="Radical_SAM"/>
    <property type="match status" value="1"/>
</dbReference>
<comment type="catalytic activity">
    <reaction evidence="1">
        <text>L-lysine = D-beta-lysine</text>
        <dbReference type="Rhea" id="RHEA:44148"/>
        <dbReference type="ChEBI" id="CHEBI:32551"/>
        <dbReference type="ChEBI" id="CHEBI:84138"/>
    </reaction>
</comment>
<feature type="binding site" evidence="14">
    <location>
        <position position="116"/>
    </location>
    <ligand>
        <name>[4Fe-4S] cluster</name>
        <dbReference type="ChEBI" id="CHEBI:49883"/>
        <note>4Fe-4S-S-AdoMet</note>
    </ligand>
</feature>
<evidence type="ECO:0000256" key="14">
    <source>
        <dbReference type="PIRSR" id="PIRSR004911-1"/>
    </source>
</evidence>
<dbReference type="PIRSF" id="PIRSF004911">
    <property type="entry name" value="DUF160"/>
    <property type="match status" value="1"/>
</dbReference>
<evidence type="ECO:0000259" key="16">
    <source>
        <dbReference type="PROSITE" id="PS51918"/>
    </source>
</evidence>
<evidence type="ECO:0000256" key="1">
    <source>
        <dbReference type="ARBA" id="ARBA00001352"/>
    </source>
</evidence>
<keyword evidence="9 15" id="KW-0663">Pyridoxal phosphate</keyword>
<feature type="modified residue" description="N6-(pyridoxal phosphate)lysine" evidence="15">
    <location>
        <position position="328"/>
    </location>
</feature>
<evidence type="ECO:0000256" key="4">
    <source>
        <dbReference type="ARBA" id="ARBA00008703"/>
    </source>
</evidence>
<keyword evidence="12" id="KW-0413">Isomerase</keyword>